<dbReference type="PANTHER" id="PTHR10380">
    <property type="entry name" value="CUTICLE PROTEIN"/>
    <property type="match status" value="1"/>
</dbReference>
<dbReference type="PROSITE" id="PS51155">
    <property type="entry name" value="CHIT_BIND_RR_2"/>
    <property type="match status" value="1"/>
</dbReference>
<gene>
    <name evidence="3" type="ORF">CHIRRI_LOCUS10770</name>
</gene>
<evidence type="ECO:0008006" key="5">
    <source>
        <dbReference type="Google" id="ProtNLM"/>
    </source>
</evidence>
<dbReference type="InterPro" id="IPR000618">
    <property type="entry name" value="Insect_cuticle"/>
</dbReference>
<keyword evidence="2" id="KW-0732">Signal</keyword>
<evidence type="ECO:0000313" key="3">
    <source>
        <dbReference type="EMBL" id="CAG9807924.1"/>
    </source>
</evidence>
<dbReference type="PANTHER" id="PTHR10380:SF196">
    <property type="entry name" value="CUTICULAR PROTEIN 72EA"/>
    <property type="match status" value="1"/>
</dbReference>
<dbReference type="Pfam" id="PF00379">
    <property type="entry name" value="Chitin_bind_4"/>
    <property type="match status" value="1"/>
</dbReference>
<sequence>MKAFVIATLFVASCSASLYGAISTQYQAQDGIGGYSYGYSDPLSTKHEAKSHDGSLHGGYSYVDANGHVQSVKYVADPHHGFQIVSATNLPKGPAPVHAIAPVISHAPIVAHHAAHWGIPSYAPLAPSKTPEVLAAEHAHFAAHAEAKARLHHHHKRSAYGPVDTPEVQHEKAIHFAAHQRALQGLPANPLIYHPQLAWKDNHHAAPVAPAHYNHWAHQAAPAPVNGVPVDTAEVQHAKAAHFALVADAKSKLAHSGAHYAPAHDEWKSHNAYQGPYHYPTIHNGVPDETPEVKAEKAKHFALVAEAKTHQPHYGHYNQQEDDGSYDSRYENEQYWH</sequence>
<feature type="chain" id="PRO_5040180268" description="Cuticular protein" evidence="2">
    <location>
        <begin position="17"/>
        <end position="337"/>
    </location>
</feature>
<accession>A0A9N9S215</accession>
<evidence type="ECO:0000313" key="4">
    <source>
        <dbReference type="Proteomes" id="UP001153620"/>
    </source>
</evidence>
<name>A0A9N9S215_9DIPT</name>
<dbReference type="EMBL" id="OU895879">
    <property type="protein sequence ID" value="CAG9807924.1"/>
    <property type="molecule type" value="Genomic_DNA"/>
</dbReference>
<dbReference type="GO" id="GO:0062129">
    <property type="term" value="C:chitin-based extracellular matrix"/>
    <property type="evidence" value="ECO:0007669"/>
    <property type="project" value="TreeGrafter"/>
</dbReference>
<protein>
    <recommendedName>
        <fullName evidence="5">Cuticular protein</fullName>
    </recommendedName>
</protein>
<feature type="signal peptide" evidence="2">
    <location>
        <begin position="1"/>
        <end position="16"/>
    </location>
</feature>
<reference evidence="3" key="1">
    <citation type="submission" date="2022-01" db="EMBL/GenBank/DDBJ databases">
        <authorList>
            <person name="King R."/>
        </authorList>
    </citation>
    <scope>NUCLEOTIDE SEQUENCE</scope>
</reference>
<evidence type="ECO:0000256" key="1">
    <source>
        <dbReference type="PROSITE-ProRule" id="PRU00497"/>
    </source>
</evidence>
<keyword evidence="1" id="KW-0193">Cuticle</keyword>
<organism evidence="3 4">
    <name type="scientific">Chironomus riparius</name>
    <dbReference type="NCBI Taxonomy" id="315576"/>
    <lineage>
        <taxon>Eukaryota</taxon>
        <taxon>Metazoa</taxon>
        <taxon>Ecdysozoa</taxon>
        <taxon>Arthropoda</taxon>
        <taxon>Hexapoda</taxon>
        <taxon>Insecta</taxon>
        <taxon>Pterygota</taxon>
        <taxon>Neoptera</taxon>
        <taxon>Endopterygota</taxon>
        <taxon>Diptera</taxon>
        <taxon>Nematocera</taxon>
        <taxon>Chironomoidea</taxon>
        <taxon>Chironomidae</taxon>
        <taxon>Chironominae</taxon>
        <taxon>Chironomus</taxon>
    </lineage>
</organism>
<evidence type="ECO:0000256" key="2">
    <source>
        <dbReference type="SAM" id="SignalP"/>
    </source>
</evidence>
<dbReference type="Proteomes" id="UP001153620">
    <property type="component" value="Chromosome 3"/>
</dbReference>
<dbReference type="AlphaFoldDB" id="A0A9N9S215"/>
<reference evidence="3" key="2">
    <citation type="submission" date="2022-10" db="EMBL/GenBank/DDBJ databases">
        <authorList>
            <consortium name="ENA_rothamsted_submissions"/>
            <consortium name="culmorum"/>
            <person name="King R."/>
        </authorList>
    </citation>
    <scope>NUCLEOTIDE SEQUENCE</scope>
</reference>
<dbReference type="GO" id="GO:0008010">
    <property type="term" value="F:structural constituent of chitin-based larval cuticle"/>
    <property type="evidence" value="ECO:0007669"/>
    <property type="project" value="TreeGrafter"/>
</dbReference>
<dbReference type="OrthoDB" id="7788451at2759"/>
<proteinExistence type="predicted"/>
<keyword evidence="4" id="KW-1185">Reference proteome</keyword>
<dbReference type="InterPro" id="IPR050468">
    <property type="entry name" value="Cuticle_Struct_Prot"/>
</dbReference>